<evidence type="ECO:0000256" key="5">
    <source>
        <dbReference type="ARBA" id="ARBA00022692"/>
    </source>
</evidence>
<evidence type="ECO:0000256" key="8">
    <source>
        <dbReference type="SAM" id="Coils"/>
    </source>
</evidence>
<keyword evidence="6" id="KW-0472">Membrane</keyword>
<dbReference type="InterPro" id="IPR003423">
    <property type="entry name" value="OMP_efflux"/>
</dbReference>
<keyword evidence="7" id="KW-0998">Cell outer membrane</keyword>
<evidence type="ECO:0000313" key="11">
    <source>
        <dbReference type="EMBL" id="WKN37948.1"/>
    </source>
</evidence>
<evidence type="ECO:0000256" key="10">
    <source>
        <dbReference type="SAM" id="SignalP"/>
    </source>
</evidence>
<keyword evidence="3" id="KW-0813">Transport</keyword>
<protein>
    <submittedName>
        <fullName evidence="11">TolC family protein</fullName>
    </submittedName>
</protein>
<keyword evidence="10" id="KW-0732">Signal</keyword>
<evidence type="ECO:0000256" key="9">
    <source>
        <dbReference type="SAM" id="MobiDB-lite"/>
    </source>
</evidence>
<keyword evidence="4" id="KW-1134">Transmembrane beta strand</keyword>
<evidence type="ECO:0000256" key="6">
    <source>
        <dbReference type="ARBA" id="ARBA00023136"/>
    </source>
</evidence>
<dbReference type="Gene3D" id="1.20.1600.10">
    <property type="entry name" value="Outer membrane efflux proteins (OEP)"/>
    <property type="match status" value="1"/>
</dbReference>
<keyword evidence="5" id="KW-0812">Transmembrane</keyword>
<dbReference type="Pfam" id="PF02321">
    <property type="entry name" value="OEP"/>
    <property type="match status" value="2"/>
</dbReference>
<dbReference type="PANTHER" id="PTHR30026">
    <property type="entry name" value="OUTER MEMBRANE PROTEIN TOLC"/>
    <property type="match status" value="1"/>
</dbReference>
<reference evidence="11" key="1">
    <citation type="journal article" date="2023" name="Comput. Struct. Biotechnol. J.">
        <title>Discovery of a novel marine Bacteroidetes with a rich repertoire of carbohydrate-active enzymes.</title>
        <authorList>
            <person name="Chen B."/>
            <person name="Liu G."/>
            <person name="Chen Q."/>
            <person name="Wang H."/>
            <person name="Liu L."/>
            <person name="Tang K."/>
        </authorList>
    </citation>
    <scope>NUCLEOTIDE SEQUENCE</scope>
    <source>
        <strain evidence="11">TK19036</strain>
    </source>
</reference>
<evidence type="ECO:0000256" key="7">
    <source>
        <dbReference type="ARBA" id="ARBA00023237"/>
    </source>
</evidence>
<dbReference type="PANTHER" id="PTHR30026:SF20">
    <property type="entry name" value="OUTER MEMBRANE PROTEIN TOLC"/>
    <property type="match status" value="1"/>
</dbReference>
<dbReference type="GO" id="GO:1990281">
    <property type="term" value="C:efflux pump complex"/>
    <property type="evidence" value="ECO:0007669"/>
    <property type="project" value="TreeGrafter"/>
</dbReference>
<proteinExistence type="inferred from homology"/>
<feature type="region of interest" description="Disordered" evidence="9">
    <location>
        <begin position="89"/>
        <end position="108"/>
    </location>
</feature>
<dbReference type="EMBL" id="CP120682">
    <property type="protein sequence ID" value="WKN37948.1"/>
    <property type="molecule type" value="Genomic_DNA"/>
</dbReference>
<name>A0AA49GPB0_9BACT</name>
<keyword evidence="8" id="KW-0175">Coiled coil</keyword>
<sequence>MKRSKPFKVLVIPILALLSFSAVAQDTLQISLDKAVQLSADNSKQLKIAQSKILEAEARLVQSRHQQLPQVGLSGAYLRVNSPDINLHFNPAASNPGEGGGESSSSVPEVSQAMYGTVNLTQPIFTGLKIKNSIEAAGYLKRASELNAESQKDEVLLNTIAAYYNYYKLSATRQLVEQSLEQARQRVTIFTNLEKNGVITRNDLLKAQLQESNLELTALDVDNNLAVANFELDILLGLPEETQLIIDTLQFQNRPEQLQALAYYLEEAPANRPDLEASQNLEKAAESRVKVTKGDYYPSLALTGGYIDAYIPNLVTVTNAVNVGVGVQYNLSGIFTTHQKVQEARAQQQQQTLQTELQLDEVKKEIFRDYAAFQKSLKKIETLKVASEQAKENYRITQNNYNNNLALITDLLDAEVAQLQAQVNALQAQADAQLSYYQLEKAAGLLNTDFSNQN</sequence>
<reference evidence="11" key="2">
    <citation type="journal article" date="2024" name="Antonie Van Leeuwenhoek">
        <title>Roseihalotalea indica gen. nov., sp. nov., a halophilic Bacteroidetes from mesopelagic Southwest Indian Ocean with higher carbohydrate metabolic potential.</title>
        <authorList>
            <person name="Chen B."/>
            <person name="Zhang M."/>
            <person name="Lin D."/>
            <person name="Ye J."/>
            <person name="Tang K."/>
        </authorList>
    </citation>
    <scope>NUCLEOTIDE SEQUENCE</scope>
    <source>
        <strain evidence="11">TK19036</strain>
    </source>
</reference>
<feature type="chain" id="PRO_5041424188" evidence="10">
    <location>
        <begin position="25"/>
        <end position="454"/>
    </location>
</feature>
<evidence type="ECO:0000256" key="3">
    <source>
        <dbReference type="ARBA" id="ARBA00022448"/>
    </source>
</evidence>
<comment type="similarity">
    <text evidence="2">Belongs to the outer membrane factor (OMF) (TC 1.B.17) family.</text>
</comment>
<accession>A0AA49GPB0</accession>
<gene>
    <name evidence="11" type="ORF">K4G66_04400</name>
</gene>
<dbReference type="GO" id="GO:0015288">
    <property type="term" value="F:porin activity"/>
    <property type="evidence" value="ECO:0007669"/>
    <property type="project" value="TreeGrafter"/>
</dbReference>
<evidence type="ECO:0000256" key="1">
    <source>
        <dbReference type="ARBA" id="ARBA00004442"/>
    </source>
</evidence>
<dbReference type="InterPro" id="IPR051906">
    <property type="entry name" value="TolC-like"/>
</dbReference>
<dbReference type="SUPFAM" id="SSF56954">
    <property type="entry name" value="Outer membrane efflux proteins (OEP)"/>
    <property type="match status" value="1"/>
</dbReference>
<feature type="signal peptide" evidence="10">
    <location>
        <begin position="1"/>
        <end position="24"/>
    </location>
</feature>
<comment type="subcellular location">
    <subcellularLocation>
        <location evidence="1">Cell outer membrane</location>
    </subcellularLocation>
</comment>
<dbReference type="GO" id="GO:0009279">
    <property type="term" value="C:cell outer membrane"/>
    <property type="evidence" value="ECO:0007669"/>
    <property type="project" value="UniProtKB-SubCell"/>
</dbReference>
<evidence type="ECO:0000256" key="4">
    <source>
        <dbReference type="ARBA" id="ARBA00022452"/>
    </source>
</evidence>
<dbReference type="AlphaFoldDB" id="A0AA49GPB0"/>
<organism evidence="11">
    <name type="scientific">Roseihalotalea indica</name>
    <dbReference type="NCBI Taxonomy" id="2867963"/>
    <lineage>
        <taxon>Bacteria</taxon>
        <taxon>Pseudomonadati</taxon>
        <taxon>Bacteroidota</taxon>
        <taxon>Cytophagia</taxon>
        <taxon>Cytophagales</taxon>
        <taxon>Catalimonadaceae</taxon>
        <taxon>Roseihalotalea</taxon>
    </lineage>
</organism>
<dbReference type="GO" id="GO:0015562">
    <property type="term" value="F:efflux transmembrane transporter activity"/>
    <property type="evidence" value="ECO:0007669"/>
    <property type="project" value="InterPro"/>
</dbReference>
<feature type="coiled-coil region" evidence="8">
    <location>
        <begin position="345"/>
        <end position="429"/>
    </location>
</feature>
<evidence type="ECO:0000256" key="2">
    <source>
        <dbReference type="ARBA" id="ARBA00007613"/>
    </source>
</evidence>